<proteinExistence type="predicted"/>
<gene>
    <name evidence="1" type="ORF">HannXRQ_Chr14g0431031</name>
</gene>
<accession>A0A251SE37</accession>
<sequence length="53" mass="6093">MYPCFHLFHFSRSNSCWNGVDTNPSDWCYGDRRTLEAEAVFQDMVSSAKAKSV</sequence>
<dbReference type="AlphaFoldDB" id="A0A251SE37"/>
<evidence type="ECO:0000313" key="2">
    <source>
        <dbReference type="Proteomes" id="UP000215914"/>
    </source>
</evidence>
<dbReference type="EMBL" id="CM007903">
    <property type="protein sequence ID" value="OTF97114.1"/>
    <property type="molecule type" value="Genomic_DNA"/>
</dbReference>
<protein>
    <submittedName>
        <fullName evidence="1">Uncharacterized protein</fullName>
    </submittedName>
</protein>
<reference evidence="2" key="1">
    <citation type="journal article" date="2017" name="Nature">
        <title>The sunflower genome provides insights into oil metabolism, flowering and Asterid evolution.</title>
        <authorList>
            <person name="Badouin H."/>
            <person name="Gouzy J."/>
            <person name="Grassa C.J."/>
            <person name="Murat F."/>
            <person name="Staton S.E."/>
            <person name="Cottret L."/>
            <person name="Lelandais-Briere C."/>
            <person name="Owens G.L."/>
            <person name="Carrere S."/>
            <person name="Mayjonade B."/>
            <person name="Legrand L."/>
            <person name="Gill N."/>
            <person name="Kane N.C."/>
            <person name="Bowers J.E."/>
            <person name="Hubner S."/>
            <person name="Bellec A."/>
            <person name="Berard A."/>
            <person name="Berges H."/>
            <person name="Blanchet N."/>
            <person name="Boniface M.C."/>
            <person name="Brunel D."/>
            <person name="Catrice O."/>
            <person name="Chaidir N."/>
            <person name="Claudel C."/>
            <person name="Donnadieu C."/>
            <person name="Faraut T."/>
            <person name="Fievet G."/>
            <person name="Helmstetter N."/>
            <person name="King M."/>
            <person name="Knapp S.J."/>
            <person name="Lai Z."/>
            <person name="Le Paslier M.C."/>
            <person name="Lippi Y."/>
            <person name="Lorenzon L."/>
            <person name="Mandel J.R."/>
            <person name="Marage G."/>
            <person name="Marchand G."/>
            <person name="Marquand E."/>
            <person name="Bret-Mestries E."/>
            <person name="Morien E."/>
            <person name="Nambeesan S."/>
            <person name="Nguyen T."/>
            <person name="Pegot-Espagnet P."/>
            <person name="Pouilly N."/>
            <person name="Raftis F."/>
            <person name="Sallet E."/>
            <person name="Schiex T."/>
            <person name="Thomas J."/>
            <person name="Vandecasteele C."/>
            <person name="Vares D."/>
            <person name="Vear F."/>
            <person name="Vautrin S."/>
            <person name="Crespi M."/>
            <person name="Mangin B."/>
            <person name="Burke J.M."/>
            <person name="Salse J."/>
            <person name="Munos S."/>
            <person name="Vincourt P."/>
            <person name="Rieseberg L.H."/>
            <person name="Langlade N.B."/>
        </authorList>
    </citation>
    <scope>NUCLEOTIDE SEQUENCE [LARGE SCALE GENOMIC DNA]</scope>
    <source>
        <strain evidence="2">cv. SF193</strain>
    </source>
</reference>
<evidence type="ECO:0000313" key="1">
    <source>
        <dbReference type="EMBL" id="OTF97114.1"/>
    </source>
</evidence>
<keyword evidence="2" id="KW-1185">Reference proteome</keyword>
<dbReference type="Proteomes" id="UP000215914">
    <property type="component" value="Chromosome 14"/>
</dbReference>
<organism evidence="1 2">
    <name type="scientific">Helianthus annuus</name>
    <name type="common">Common sunflower</name>
    <dbReference type="NCBI Taxonomy" id="4232"/>
    <lineage>
        <taxon>Eukaryota</taxon>
        <taxon>Viridiplantae</taxon>
        <taxon>Streptophyta</taxon>
        <taxon>Embryophyta</taxon>
        <taxon>Tracheophyta</taxon>
        <taxon>Spermatophyta</taxon>
        <taxon>Magnoliopsida</taxon>
        <taxon>eudicotyledons</taxon>
        <taxon>Gunneridae</taxon>
        <taxon>Pentapetalae</taxon>
        <taxon>asterids</taxon>
        <taxon>campanulids</taxon>
        <taxon>Asterales</taxon>
        <taxon>Asteraceae</taxon>
        <taxon>Asteroideae</taxon>
        <taxon>Heliantheae alliance</taxon>
        <taxon>Heliantheae</taxon>
        <taxon>Helianthus</taxon>
    </lineage>
</organism>
<dbReference type="InParanoid" id="A0A251SE37"/>
<name>A0A251SE37_HELAN</name>